<dbReference type="SUPFAM" id="SSF51735">
    <property type="entry name" value="NAD(P)-binding Rossmann-fold domains"/>
    <property type="match status" value="1"/>
</dbReference>
<dbReference type="NCBIfam" id="TIGR01850">
    <property type="entry name" value="argC"/>
    <property type="match status" value="1"/>
</dbReference>
<comment type="similarity">
    <text evidence="7">Belongs to the NAGSA dehydrogenase family. Type 1 subfamily.</text>
</comment>
<protein>
    <recommendedName>
        <fullName evidence="7">N-acetyl-gamma-glutamyl-phosphate reductase</fullName>
        <shortName evidence="7">AGPR</shortName>
        <ecNumber evidence="7">1.2.1.38</ecNumber>
    </recommendedName>
    <alternativeName>
        <fullName evidence="7">N-acetyl-glutamate semialdehyde dehydrogenase</fullName>
        <shortName evidence="7">NAGSA dehydrogenase</shortName>
    </alternativeName>
</protein>
<evidence type="ECO:0000256" key="7">
    <source>
        <dbReference type="HAMAP-Rule" id="MF_00150"/>
    </source>
</evidence>
<dbReference type="AlphaFoldDB" id="A0A1Y2T5E7"/>
<dbReference type="InterPro" id="IPR000534">
    <property type="entry name" value="Semialdehyde_DH_NAD-bd"/>
</dbReference>
<dbReference type="Proteomes" id="UP000194267">
    <property type="component" value="Unassembled WGS sequence"/>
</dbReference>
<dbReference type="InterPro" id="IPR058924">
    <property type="entry name" value="AGPR_dimerisation_dom"/>
</dbReference>
<keyword evidence="5 7" id="KW-0560">Oxidoreductase</keyword>
<dbReference type="Gene3D" id="3.40.50.720">
    <property type="entry name" value="NAD(P)-binding Rossmann-like Domain"/>
    <property type="match status" value="1"/>
</dbReference>
<keyword evidence="4 7" id="KW-0521">NADP</keyword>
<accession>A0A1Y2T5E7</accession>
<evidence type="ECO:0000313" key="11">
    <source>
        <dbReference type="Proteomes" id="UP000194267"/>
    </source>
</evidence>
<comment type="subcellular location">
    <subcellularLocation>
        <location evidence="7">Cytoplasm</location>
    </subcellularLocation>
</comment>
<dbReference type="SMART" id="SM00859">
    <property type="entry name" value="Semialdhyde_dh"/>
    <property type="match status" value="1"/>
</dbReference>
<dbReference type="Pfam" id="PF01118">
    <property type="entry name" value="Semialdhyde_dh"/>
    <property type="match status" value="1"/>
</dbReference>
<feature type="active site" evidence="7 8">
    <location>
        <position position="150"/>
    </location>
</feature>
<dbReference type="FunFam" id="3.30.360.10:FF:000014">
    <property type="entry name" value="N-acetyl-gamma-glutamyl-phosphate reductase"/>
    <property type="match status" value="1"/>
</dbReference>
<dbReference type="GO" id="GO:0051287">
    <property type="term" value="F:NAD binding"/>
    <property type="evidence" value="ECO:0007669"/>
    <property type="project" value="InterPro"/>
</dbReference>
<dbReference type="CDD" id="cd23934">
    <property type="entry name" value="AGPR_1_C"/>
    <property type="match status" value="1"/>
</dbReference>
<evidence type="ECO:0000256" key="1">
    <source>
        <dbReference type="ARBA" id="ARBA00004862"/>
    </source>
</evidence>
<dbReference type="EMBL" id="LWLV01000266">
    <property type="protein sequence ID" value="OTA41712.1"/>
    <property type="molecule type" value="Genomic_DNA"/>
</dbReference>
<dbReference type="GO" id="GO:0070401">
    <property type="term" value="F:NADP+ binding"/>
    <property type="evidence" value="ECO:0007669"/>
    <property type="project" value="InterPro"/>
</dbReference>
<organism evidence="10 11">
    <name type="scientific">Symbiobacterium thermophilum</name>
    <dbReference type="NCBI Taxonomy" id="2734"/>
    <lineage>
        <taxon>Bacteria</taxon>
        <taxon>Bacillati</taxon>
        <taxon>Bacillota</taxon>
        <taxon>Clostridia</taxon>
        <taxon>Eubacteriales</taxon>
        <taxon>Symbiobacteriaceae</taxon>
        <taxon>Symbiobacterium</taxon>
    </lineage>
</organism>
<dbReference type="EC" id="1.2.1.38" evidence="7"/>
<evidence type="ECO:0000256" key="2">
    <source>
        <dbReference type="ARBA" id="ARBA00022571"/>
    </source>
</evidence>
<dbReference type="PANTHER" id="PTHR32338">
    <property type="entry name" value="N-ACETYL-GAMMA-GLUTAMYL-PHOSPHATE REDUCTASE, CHLOROPLASTIC-RELATED-RELATED"/>
    <property type="match status" value="1"/>
</dbReference>
<dbReference type="InterPro" id="IPR000706">
    <property type="entry name" value="AGPR_type-1"/>
</dbReference>
<comment type="function">
    <text evidence="7">Catalyzes the NADPH-dependent reduction of N-acetyl-5-glutamyl phosphate to yield N-acetyl-L-glutamate 5-semialdehyde.</text>
</comment>
<evidence type="ECO:0000313" key="10">
    <source>
        <dbReference type="EMBL" id="OTA41712.1"/>
    </source>
</evidence>
<dbReference type="PANTHER" id="PTHR32338:SF10">
    <property type="entry name" value="N-ACETYL-GAMMA-GLUTAMYL-PHOSPHATE REDUCTASE, CHLOROPLASTIC-RELATED"/>
    <property type="match status" value="1"/>
</dbReference>
<proteinExistence type="inferred from homology"/>
<dbReference type="SUPFAM" id="SSF55347">
    <property type="entry name" value="Glyceraldehyde-3-phosphate dehydrogenase-like, C-terminal domain"/>
    <property type="match status" value="1"/>
</dbReference>
<dbReference type="InterPro" id="IPR023013">
    <property type="entry name" value="AGPR_AS"/>
</dbReference>
<keyword evidence="2 7" id="KW-0055">Arginine biosynthesis</keyword>
<dbReference type="Pfam" id="PF22698">
    <property type="entry name" value="Semialdhyde_dhC_1"/>
    <property type="match status" value="1"/>
</dbReference>
<dbReference type="Gene3D" id="3.30.360.10">
    <property type="entry name" value="Dihydrodipicolinate Reductase, domain 2"/>
    <property type="match status" value="1"/>
</dbReference>
<gene>
    <name evidence="7 10" type="primary">argC</name>
    <name evidence="10" type="ORF">A6D92_04380</name>
</gene>
<comment type="caution">
    <text evidence="10">The sequence shown here is derived from an EMBL/GenBank/DDBJ whole genome shotgun (WGS) entry which is preliminary data.</text>
</comment>
<evidence type="ECO:0000256" key="5">
    <source>
        <dbReference type="ARBA" id="ARBA00023002"/>
    </source>
</evidence>
<keyword evidence="7" id="KW-0963">Cytoplasm</keyword>
<dbReference type="GO" id="GO:0005737">
    <property type="term" value="C:cytoplasm"/>
    <property type="evidence" value="ECO:0007669"/>
    <property type="project" value="UniProtKB-SubCell"/>
</dbReference>
<dbReference type="GO" id="GO:0006526">
    <property type="term" value="P:L-arginine biosynthetic process"/>
    <property type="evidence" value="ECO:0007669"/>
    <property type="project" value="UniProtKB-UniRule"/>
</dbReference>
<comment type="catalytic activity">
    <reaction evidence="6 7">
        <text>N-acetyl-L-glutamate 5-semialdehyde + phosphate + NADP(+) = N-acetyl-L-glutamyl 5-phosphate + NADPH + H(+)</text>
        <dbReference type="Rhea" id="RHEA:21588"/>
        <dbReference type="ChEBI" id="CHEBI:15378"/>
        <dbReference type="ChEBI" id="CHEBI:29123"/>
        <dbReference type="ChEBI" id="CHEBI:43474"/>
        <dbReference type="ChEBI" id="CHEBI:57783"/>
        <dbReference type="ChEBI" id="CHEBI:57936"/>
        <dbReference type="ChEBI" id="CHEBI:58349"/>
        <dbReference type="EC" id="1.2.1.38"/>
    </reaction>
</comment>
<evidence type="ECO:0000256" key="8">
    <source>
        <dbReference type="PROSITE-ProRule" id="PRU10010"/>
    </source>
</evidence>
<comment type="pathway">
    <text evidence="1 7">Amino-acid biosynthesis; L-arginine biosynthesis; N(2)-acetyl-L-ornithine from L-glutamate: step 3/4.</text>
</comment>
<reference evidence="11" key="1">
    <citation type="submission" date="2016-04" db="EMBL/GenBank/DDBJ databases">
        <authorList>
            <person name="Antunes L.P."/>
            <person name="Martins L.F."/>
            <person name="Pereira R.V."/>
            <person name="Thomas A.M."/>
            <person name="Barbosa D."/>
            <person name="Nascimento L."/>
            <person name="Silva G.M."/>
            <person name="Condomitti G.W."/>
            <person name="Digiampietri L.A."/>
            <person name="Lombardi K.C."/>
            <person name="Ramos P.L."/>
            <person name="Quaggio R.B."/>
            <person name="Oliveira J.C."/>
            <person name="Pascon R.C."/>
            <person name="Cruz J.B."/>
            <person name="Silva A.M."/>
            <person name="Setubal J.C."/>
        </authorList>
    </citation>
    <scope>NUCLEOTIDE SEQUENCE [LARGE SCALE GENOMIC DNA]</scope>
</reference>
<dbReference type="HAMAP" id="MF_00150">
    <property type="entry name" value="ArgC_type1"/>
    <property type="match status" value="1"/>
</dbReference>
<dbReference type="GO" id="GO:0003942">
    <property type="term" value="F:N-acetyl-gamma-glutamyl-phosphate reductase activity"/>
    <property type="evidence" value="ECO:0007669"/>
    <property type="project" value="UniProtKB-UniRule"/>
</dbReference>
<evidence type="ECO:0000259" key="9">
    <source>
        <dbReference type="SMART" id="SM00859"/>
    </source>
</evidence>
<evidence type="ECO:0000256" key="3">
    <source>
        <dbReference type="ARBA" id="ARBA00022605"/>
    </source>
</evidence>
<dbReference type="InterPro" id="IPR050085">
    <property type="entry name" value="AGPR"/>
</dbReference>
<keyword evidence="3 7" id="KW-0028">Amino-acid biosynthesis</keyword>
<dbReference type="CDD" id="cd17895">
    <property type="entry name" value="AGPR_1_N"/>
    <property type="match status" value="1"/>
</dbReference>
<name>A0A1Y2T5E7_SYMTR</name>
<dbReference type="UniPathway" id="UPA00068">
    <property type="reaction ID" value="UER00108"/>
</dbReference>
<dbReference type="InterPro" id="IPR036291">
    <property type="entry name" value="NAD(P)-bd_dom_sf"/>
</dbReference>
<sequence>MTIRVGIAGATGYTGVELVRLLAQHPEAEVVVAGTESYQGQHLAAVYPHLRERVDLVGREASPEALAGCDVVFTSLPHGLTMALAPAVLAAGGRLIDLGADFRLRDVTAYEQWYRKAHTTPDLMEEAVYGLPELYRERIRGARLVGNPGCYPTACALAAAPLLQAGVVETEGIIFDAKSGVSGAGRGVNLGVHFSEVNENFKAYNIAGTHRHTPEIEQTLSDLAGRPVVVSFTPHLVPMTRGILATGYFTLKAERTTDQLVDLFREFYAGEPFVRVRPAGELPTTKQVWGSNYCDIGLQVDPRTRRVLVISVIDNLVKGAAGQAIQNMNLLFGLPETTGLLNAGPVYP</sequence>
<evidence type="ECO:0000256" key="6">
    <source>
        <dbReference type="ARBA" id="ARBA00050557"/>
    </source>
</evidence>
<dbReference type="PROSITE" id="PS01224">
    <property type="entry name" value="ARGC"/>
    <property type="match status" value="1"/>
</dbReference>
<feature type="domain" description="Semialdehyde dehydrogenase NAD-binding" evidence="9">
    <location>
        <begin position="4"/>
        <end position="142"/>
    </location>
</feature>
<evidence type="ECO:0000256" key="4">
    <source>
        <dbReference type="ARBA" id="ARBA00022857"/>
    </source>
</evidence>